<keyword evidence="7" id="KW-0472">Membrane</keyword>
<dbReference type="GO" id="GO:0012505">
    <property type="term" value="C:endomembrane system"/>
    <property type="evidence" value="ECO:0007669"/>
    <property type="project" value="UniProtKB-SubCell"/>
</dbReference>
<evidence type="ECO:0000256" key="11">
    <source>
        <dbReference type="SAM" id="MobiDB-lite"/>
    </source>
</evidence>
<reference evidence="13 14" key="1">
    <citation type="submission" date="2017-12" db="EMBL/GenBank/DDBJ databases">
        <title>Comparative genomics of Botrytis spp.</title>
        <authorList>
            <person name="Valero-Jimenez C.A."/>
            <person name="Tapia P."/>
            <person name="Veloso J."/>
            <person name="Silva-Moreno E."/>
            <person name="Staats M."/>
            <person name="Valdes J.H."/>
            <person name="Van Kan J.A.L."/>
        </authorList>
    </citation>
    <scope>NUCLEOTIDE SEQUENCE [LARGE SCALE GENOMIC DNA]</scope>
    <source>
        <strain evidence="13 14">Bh0001</strain>
    </source>
</reference>
<evidence type="ECO:0000313" key="13">
    <source>
        <dbReference type="EMBL" id="TGO32056.1"/>
    </source>
</evidence>
<comment type="similarity">
    <text evidence="3 10">Belongs to the glycosyl hydrolase 76 family.</text>
</comment>
<dbReference type="PANTHER" id="PTHR12145">
    <property type="entry name" value="MANNAN ENDO-1,6-ALPHA-MANNOSIDASE DCW1"/>
    <property type="match status" value="1"/>
</dbReference>
<accession>A0A4Z1G4X6</accession>
<dbReference type="Gene3D" id="1.50.10.20">
    <property type="match status" value="1"/>
</dbReference>
<keyword evidence="14" id="KW-1185">Reference proteome</keyword>
<dbReference type="EMBL" id="PQXK01000359">
    <property type="protein sequence ID" value="TGO32056.1"/>
    <property type="molecule type" value="Genomic_DNA"/>
</dbReference>
<comment type="caution">
    <text evidence="13">The sequence shown here is derived from an EMBL/GenBank/DDBJ whole genome shotgun (WGS) entry which is preliminary data.</text>
</comment>
<dbReference type="Proteomes" id="UP000297814">
    <property type="component" value="Unassembled WGS sequence"/>
</dbReference>
<evidence type="ECO:0000256" key="5">
    <source>
        <dbReference type="ARBA" id="ARBA00022729"/>
    </source>
</evidence>
<dbReference type="GO" id="GO:0009272">
    <property type="term" value="P:fungal-type cell wall biogenesis"/>
    <property type="evidence" value="ECO:0007669"/>
    <property type="project" value="TreeGrafter"/>
</dbReference>
<evidence type="ECO:0000256" key="2">
    <source>
        <dbReference type="ARBA" id="ARBA00004308"/>
    </source>
</evidence>
<dbReference type="AlphaFoldDB" id="A0A4Z1G4X6"/>
<evidence type="ECO:0000256" key="3">
    <source>
        <dbReference type="ARBA" id="ARBA00009699"/>
    </source>
</evidence>
<dbReference type="FunFam" id="1.50.10.20:FF:000006">
    <property type="entry name" value="Mannan endo-1,6-alpha-mannosidase"/>
    <property type="match status" value="1"/>
</dbReference>
<keyword evidence="6 10" id="KW-0378">Hydrolase</keyword>
<keyword evidence="9 10" id="KW-0326">Glycosidase</keyword>
<comment type="subcellular location">
    <subcellularLocation>
        <location evidence="2">Endomembrane system</location>
    </subcellularLocation>
</comment>
<comment type="catalytic activity">
    <reaction evidence="1 10">
        <text>Random hydrolysis of (1-&gt;6)-alpha-D-mannosidic linkages in unbranched (1-&gt;6)-mannans.</text>
        <dbReference type="EC" id="3.2.1.101"/>
    </reaction>
</comment>
<protein>
    <recommendedName>
        <fullName evidence="4 10">Mannan endo-1,6-alpha-mannosidase</fullName>
        <ecNumber evidence="4 10">3.2.1.101</ecNumber>
    </recommendedName>
</protein>
<organism evidence="13 14">
    <name type="scientific">Botrytis hyacinthi</name>
    <dbReference type="NCBI Taxonomy" id="278943"/>
    <lineage>
        <taxon>Eukaryota</taxon>
        <taxon>Fungi</taxon>
        <taxon>Dikarya</taxon>
        <taxon>Ascomycota</taxon>
        <taxon>Pezizomycotina</taxon>
        <taxon>Leotiomycetes</taxon>
        <taxon>Helotiales</taxon>
        <taxon>Sclerotiniaceae</taxon>
        <taxon>Botrytis</taxon>
    </lineage>
</organism>
<dbReference type="EC" id="3.2.1.101" evidence="4 10"/>
<proteinExistence type="inferred from homology"/>
<dbReference type="InterPro" id="IPR014480">
    <property type="entry name" value="Mannan-1_6-alpha_mannosidase"/>
</dbReference>
<dbReference type="PANTHER" id="PTHR12145:SF41">
    <property type="entry name" value="MANNAN ENDO-1,6-ALPHA-MANNOSIDASE"/>
    <property type="match status" value="1"/>
</dbReference>
<feature type="signal peptide" evidence="12">
    <location>
        <begin position="1"/>
        <end position="20"/>
    </location>
</feature>
<dbReference type="PIRSF" id="PIRSF016302">
    <property type="entry name" value="Man_a_manosd"/>
    <property type="match status" value="1"/>
</dbReference>
<dbReference type="GO" id="GO:0008496">
    <property type="term" value="F:mannan endo-1,6-alpha-mannosidase activity"/>
    <property type="evidence" value="ECO:0007669"/>
    <property type="project" value="UniProtKB-UniRule"/>
</dbReference>
<evidence type="ECO:0000256" key="9">
    <source>
        <dbReference type="ARBA" id="ARBA00023295"/>
    </source>
</evidence>
<dbReference type="GO" id="GO:0016052">
    <property type="term" value="P:carbohydrate catabolic process"/>
    <property type="evidence" value="ECO:0007669"/>
    <property type="project" value="InterPro"/>
</dbReference>
<dbReference type="Pfam" id="PF03663">
    <property type="entry name" value="Glyco_hydro_76"/>
    <property type="match status" value="1"/>
</dbReference>
<feature type="chain" id="PRO_5021498589" description="Mannan endo-1,6-alpha-mannosidase" evidence="12">
    <location>
        <begin position="21"/>
        <end position="443"/>
    </location>
</feature>
<keyword evidence="5 12" id="KW-0732">Signal</keyword>
<feature type="region of interest" description="Disordered" evidence="11">
    <location>
        <begin position="387"/>
        <end position="408"/>
    </location>
</feature>
<dbReference type="InterPro" id="IPR008928">
    <property type="entry name" value="6-hairpin_glycosidase_sf"/>
</dbReference>
<evidence type="ECO:0000256" key="4">
    <source>
        <dbReference type="ARBA" id="ARBA00012350"/>
    </source>
</evidence>
<evidence type="ECO:0000256" key="7">
    <source>
        <dbReference type="ARBA" id="ARBA00023136"/>
    </source>
</evidence>
<evidence type="ECO:0000256" key="12">
    <source>
        <dbReference type="SAM" id="SignalP"/>
    </source>
</evidence>
<evidence type="ECO:0000256" key="1">
    <source>
        <dbReference type="ARBA" id="ARBA00001452"/>
    </source>
</evidence>
<evidence type="ECO:0000256" key="10">
    <source>
        <dbReference type="PIRNR" id="PIRNR016302"/>
    </source>
</evidence>
<evidence type="ECO:0000256" key="8">
    <source>
        <dbReference type="ARBA" id="ARBA00023180"/>
    </source>
</evidence>
<keyword evidence="8" id="KW-0325">Glycoprotein</keyword>
<evidence type="ECO:0000313" key="14">
    <source>
        <dbReference type="Proteomes" id="UP000297814"/>
    </source>
</evidence>
<sequence length="443" mass="47515">MVSAKSLVAIVAFSVTQVQGIDLDVTSTDSIKLAAGTIAKDLVSLYNQSQTPGNPIGVLSAPYYWWESGAMFDTLIQYWRLTGDSQYNKLVTQGLASQRGPNDDFMPPNQTISMGSDDQSIWALAAMSAVETRLVEDQNVSWVDLAQATFDEQVLRWDEETCNGGLRWQIFTFNAGYSYKNTITNGNFFQLAARLAVSKNNDTYSDWATKAWNWTKAVGFIDEDFNVFDGADVSKNCSTINKVQFSENAGTFIAGAAYMYNHTNGDTQAQWKTALDGLLNRTISVFFPSGIATETACEFKDSCNIDQRAFKGVLGKWLVDTIAVAPYTSDLITKQLTSSAQAAVKTCGDNGCGLDWSGNAKNSSAGVGEQIDALNYVQGLLHSQASASTTQNSSSATTTGSGGSTSTSGSAIVTVTKNAAVGMVVGHSALSFSMLGALTWLLL</sequence>
<evidence type="ECO:0000256" key="6">
    <source>
        <dbReference type="ARBA" id="ARBA00022801"/>
    </source>
</evidence>
<gene>
    <name evidence="13" type="ORF">BHYA_0359g00010</name>
</gene>
<dbReference type="SUPFAM" id="SSF48208">
    <property type="entry name" value="Six-hairpin glycosidases"/>
    <property type="match status" value="1"/>
</dbReference>
<name>A0A4Z1G4X6_9HELO</name>
<dbReference type="InterPro" id="IPR005198">
    <property type="entry name" value="Glyco_hydro_76"/>
</dbReference>